<sequence length="527" mass="58195">MEHFGPHQIDLRGVAGCRRSDDPPQDVVITQVRLIARPLAHRQDDLQIGSERLFESRQIPLFLDRVSRHVKAEAVVQHAFAHGGDGFRDVLGLEQFVALRVDHLALIVGNVVVLEQLLADVEVARLDLALRRFERPRDERMLDRLAFRHLQTLHDRLQAFAGENAQQRIIQGEVEARRAGVPLATGTTTQLVVDAPGFVTFGTDDVQAAGRHDLLVQYLPLRPDRGDLCFALGLAKRLVVTHRGHLLLDAAAKDDVGTAAGHVRGNGDHPRSAGLAYDLGLARMLLGVEHLVRQLFVVEQRRQQFRVLDRRRADQNRLAALAATADVGDDRAVLLLGGAKDLVVVVGPPHRLVGRDDDRLQAIDLLEFIGFRVGRPGHPGQLAVHAEIVLERDRSQCLVLVLDAYPFLRLDRLMQPVGPTAPGHQATGELIDDDHLAVLHDVLLIAQKEVVCPQCGVEVMDHQDVGSVIEAAAIGQQPGTGKQFFRMLVPILGHQDLMPFLVHPVVARAILFGAALEQWRDPVHPHI</sequence>
<protein>
    <submittedName>
        <fullName evidence="1">Uncharacterized protein</fullName>
    </submittedName>
</protein>
<gene>
    <name evidence="1" type="ORF">AW08_02674</name>
</gene>
<evidence type="ECO:0000313" key="1">
    <source>
        <dbReference type="EMBL" id="EXI66318.1"/>
    </source>
</evidence>
<evidence type="ECO:0000313" key="2">
    <source>
        <dbReference type="Proteomes" id="UP000020218"/>
    </source>
</evidence>
<dbReference type="EMBL" id="JFAX01000016">
    <property type="protein sequence ID" value="EXI66318.1"/>
    <property type="molecule type" value="Genomic_DNA"/>
</dbReference>
<reference evidence="1" key="1">
    <citation type="submission" date="2014-02" db="EMBL/GenBank/DDBJ databases">
        <title>Expanding our view of genomic diversity in Candidatus Accumulibacter clades.</title>
        <authorList>
            <person name="Skennerton C.T."/>
            <person name="Barr J.J."/>
            <person name="Slater F.R."/>
            <person name="Bond P.L."/>
            <person name="Tyson G.W."/>
        </authorList>
    </citation>
    <scope>NUCLEOTIDE SEQUENCE [LARGE SCALE GENOMIC DNA]</scope>
</reference>
<dbReference type="AlphaFoldDB" id="A0A011M9B8"/>
<name>A0A011M9B8_9PROT</name>
<comment type="caution">
    <text evidence="1">The sequence shown here is derived from an EMBL/GenBank/DDBJ whole genome shotgun (WGS) entry which is preliminary data.</text>
</comment>
<dbReference type="Proteomes" id="UP000020218">
    <property type="component" value="Unassembled WGS sequence"/>
</dbReference>
<accession>A0A011M9B8</accession>
<dbReference type="STRING" id="1454001.AW08_02674"/>
<dbReference type="PATRIC" id="fig|1454001.3.peg.2724"/>
<proteinExistence type="predicted"/>
<keyword evidence="2" id="KW-1185">Reference proteome</keyword>
<organism evidence="1 2">
    <name type="scientific">Candidatus Accumulibacter adjunctus</name>
    <dbReference type="NCBI Taxonomy" id="1454001"/>
    <lineage>
        <taxon>Bacteria</taxon>
        <taxon>Pseudomonadati</taxon>
        <taxon>Pseudomonadota</taxon>
        <taxon>Betaproteobacteria</taxon>
        <taxon>Candidatus Accumulibacter</taxon>
    </lineage>
</organism>